<evidence type="ECO:0000256" key="3">
    <source>
        <dbReference type="PROSITE-ProRule" id="PRU00339"/>
    </source>
</evidence>
<evidence type="ECO:0000256" key="1">
    <source>
        <dbReference type="ARBA" id="ARBA00022737"/>
    </source>
</evidence>
<dbReference type="PANTHER" id="PTHR45641">
    <property type="entry name" value="TETRATRICOPEPTIDE REPEAT PROTEIN (AFU_ORTHOLOGUE AFUA_6G03870)"/>
    <property type="match status" value="1"/>
</dbReference>
<dbReference type="AlphaFoldDB" id="A0A2N3I8D2"/>
<sequence length="123" mass="14476">MNGQSNNLGNIGHIYFEQKDYGKAEKYYQKALEIAEKNQLSNITNHLISLGNVEMSLKKYETAEKYLFKALDLLKEREDLYGMGACYNSIAENYEDQKKWWQALEYFQKSLEIARKIENQYAI</sequence>
<dbReference type="Gene3D" id="1.25.40.10">
    <property type="entry name" value="Tetratricopeptide repeat domain"/>
    <property type="match status" value="2"/>
</dbReference>
<gene>
    <name evidence="4" type="ORF">Rain11_2340</name>
</gene>
<dbReference type="Pfam" id="PF13424">
    <property type="entry name" value="TPR_12"/>
    <property type="match status" value="1"/>
</dbReference>
<dbReference type="SUPFAM" id="SSF48452">
    <property type="entry name" value="TPR-like"/>
    <property type="match status" value="1"/>
</dbReference>
<keyword evidence="5" id="KW-1185">Reference proteome</keyword>
<evidence type="ECO:0000313" key="5">
    <source>
        <dbReference type="Proteomes" id="UP000233387"/>
    </source>
</evidence>
<keyword evidence="1" id="KW-0677">Repeat</keyword>
<dbReference type="PANTHER" id="PTHR45641:SF19">
    <property type="entry name" value="NEPHROCYSTIN-3"/>
    <property type="match status" value="1"/>
</dbReference>
<dbReference type="Proteomes" id="UP000233387">
    <property type="component" value="Unassembled WGS sequence"/>
</dbReference>
<dbReference type="PROSITE" id="PS50005">
    <property type="entry name" value="TPR"/>
    <property type="match status" value="1"/>
</dbReference>
<dbReference type="Pfam" id="PF00515">
    <property type="entry name" value="TPR_1"/>
    <property type="match status" value="1"/>
</dbReference>
<dbReference type="OrthoDB" id="976888at2"/>
<feature type="repeat" description="TPR" evidence="3">
    <location>
        <begin position="5"/>
        <end position="38"/>
    </location>
</feature>
<dbReference type="RefSeq" id="WP_101359603.1">
    <property type="nucleotide sequence ID" value="NZ_NKXO01000046.1"/>
</dbReference>
<name>A0A2N3I8D2_9BACT</name>
<evidence type="ECO:0000256" key="2">
    <source>
        <dbReference type="ARBA" id="ARBA00022803"/>
    </source>
</evidence>
<dbReference type="InterPro" id="IPR011990">
    <property type="entry name" value="TPR-like_helical_dom_sf"/>
</dbReference>
<proteinExistence type="predicted"/>
<dbReference type="PROSITE" id="PS50293">
    <property type="entry name" value="TPR_REGION"/>
    <property type="match status" value="1"/>
</dbReference>
<comment type="caution">
    <text evidence="4">The sequence shown here is derived from an EMBL/GenBank/DDBJ whole genome shotgun (WGS) entry which is preliminary data.</text>
</comment>
<dbReference type="InterPro" id="IPR019734">
    <property type="entry name" value="TPR_rpt"/>
</dbReference>
<keyword evidence="2 3" id="KW-0802">TPR repeat</keyword>
<reference evidence="4 5" key="1">
    <citation type="submission" date="2017-06" db="EMBL/GenBank/DDBJ databases">
        <title>Raineya orbicola gen. nov., sp. nov. a slightly thermophilic bacterium of the phylum Bacteroidetes and the description of Raineyaceae fam. nov.</title>
        <authorList>
            <person name="Albuquerque L."/>
            <person name="Polonia A.R.M."/>
            <person name="Barroso C."/>
            <person name="Froufe H.J.C."/>
            <person name="Lage O."/>
            <person name="Lobo-Da-Cunha A."/>
            <person name="Egas C."/>
            <person name="Da Costa M.S."/>
        </authorList>
    </citation>
    <scope>NUCLEOTIDE SEQUENCE [LARGE SCALE GENOMIC DNA]</scope>
    <source>
        <strain evidence="4 5">SPSPC-11</strain>
    </source>
</reference>
<accession>A0A2N3I8D2</accession>
<evidence type="ECO:0000313" key="4">
    <source>
        <dbReference type="EMBL" id="PKQ66545.1"/>
    </source>
</evidence>
<protein>
    <submittedName>
        <fullName evidence="4">Tetratricopeptide repeat</fullName>
    </submittedName>
</protein>
<organism evidence="4 5">
    <name type="scientific">Raineya orbicola</name>
    <dbReference type="NCBI Taxonomy" id="2016530"/>
    <lineage>
        <taxon>Bacteria</taxon>
        <taxon>Pseudomonadati</taxon>
        <taxon>Bacteroidota</taxon>
        <taxon>Cytophagia</taxon>
        <taxon>Cytophagales</taxon>
        <taxon>Raineyaceae</taxon>
        <taxon>Raineya</taxon>
    </lineage>
</organism>
<dbReference type="EMBL" id="NKXO01000046">
    <property type="protein sequence ID" value="PKQ66545.1"/>
    <property type="molecule type" value="Genomic_DNA"/>
</dbReference>
<dbReference type="SMART" id="SM00028">
    <property type="entry name" value="TPR"/>
    <property type="match status" value="3"/>
</dbReference>